<proteinExistence type="predicted"/>
<dbReference type="Gene3D" id="1.25.40.10">
    <property type="entry name" value="Tetratricopeptide repeat domain"/>
    <property type="match status" value="2"/>
</dbReference>
<gene>
    <name evidence="2" type="ORF">NK6_5250</name>
</gene>
<dbReference type="SUPFAM" id="SSF48452">
    <property type="entry name" value="TPR-like"/>
    <property type="match status" value="1"/>
</dbReference>
<dbReference type="InterPro" id="IPR001054">
    <property type="entry name" value="A/G_cyclase"/>
</dbReference>
<dbReference type="InterPro" id="IPR050697">
    <property type="entry name" value="Adenylyl/Guanylyl_Cyclase_3/4"/>
</dbReference>
<evidence type="ECO:0000313" key="3">
    <source>
        <dbReference type="Proteomes" id="UP000063308"/>
    </source>
</evidence>
<accession>A0A0E4FV11</accession>
<name>A0A0E4FV11_9BRAD</name>
<dbReference type="PANTHER" id="PTHR43081:SF19">
    <property type="entry name" value="PH-SENSITIVE ADENYLATE CYCLASE RV1264"/>
    <property type="match status" value="1"/>
</dbReference>
<dbReference type="PANTHER" id="PTHR43081">
    <property type="entry name" value="ADENYLATE CYCLASE, TERMINAL-DIFFERENTIATION SPECIFIC-RELATED"/>
    <property type="match status" value="1"/>
</dbReference>
<dbReference type="GO" id="GO:0004016">
    <property type="term" value="F:adenylate cyclase activity"/>
    <property type="evidence" value="ECO:0007669"/>
    <property type="project" value="UniProtKB-ARBA"/>
</dbReference>
<dbReference type="SUPFAM" id="SSF55073">
    <property type="entry name" value="Nucleotide cyclase"/>
    <property type="match status" value="1"/>
</dbReference>
<dbReference type="Pfam" id="PF00211">
    <property type="entry name" value="Guanylate_cyc"/>
    <property type="match status" value="1"/>
</dbReference>
<dbReference type="InterPro" id="IPR011990">
    <property type="entry name" value="TPR-like_helical_dom_sf"/>
</dbReference>
<reference evidence="2 3" key="1">
    <citation type="submission" date="2014-11" db="EMBL/GenBank/DDBJ databases">
        <title>Symbiosis island explosion on the genome of extra-slow-growing strains of soybean bradyrhizobia with massive insertion sequences.</title>
        <authorList>
            <person name="Iida T."/>
            <person name="Minamisawa K."/>
        </authorList>
    </citation>
    <scope>NUCLEOTIDE SEQUENCE [LARGE SCALE GENOMIC DNA]</scope>
    <source>
        <strain evidence="2 3">NK6</strain>
    </source>
</reference>
<dbReference type="PROSITE" id="PS50125">
    <property type="entry name" value="GUANYLATE_CYCLASE_2"/>
    <property type="match status" value="1"/>
</dbReference>
<dbReference type="GO" id="GO:0006171">
    <property type="term" value="P:cAMP biosynthetic process"/>
    <property type="evidence" value="ECO:0007669"/>
    <property type="project" value="TreeGrafter"/>
</dbReference>
<dbReference type="EMBL" id="AP014685">
    <property type="protein sequence ID" value="BAR58409.1"/>
    <property type="molecule type" value="Genomic_DNA"/>
</dbReference>
<dbReference type="Gene3D" id="3.40.50.10070">
    <property type="entry name" value="TolB, N-terminal domain"/>
    <property type="match status" value="1"/>
</dbReference>
<organism evidence="2 3">
    <name type="scientific">Bradyrhizobium diazoefficiens</name>
    <dbReference type="NCBI Taxonomy" id="1355477"/>
    <lineage>
        <taxon>Bacteria</taxon>
        <taxon>Pseudomonadati</taxon>
        <taxon>Pseudomonadota</taxon>
        <taxon>Alphaproteobacteria</taxon>
        <taxon>Hyphomicrobiales</taxon>
        <taxon>Nitrobacteraceae</taxon>
        <taxon>Bradyrhizobium</taxon>
    </lineage>
</organism>
<dbReference type="Gene3D" id="3.30.70.1230">
    <property type="entry name" value="Nucleotide cyclase"/>
    <property type="match status" value="1"/>
</dbReference>
<evidence type="ECO:0000259" key="1">
    <source>
        <dbReference type="PROSITE" id="PS50125"/>
    </source>
</evidence>
<dbReference type="GO" id="GO:0035556">
    <property type="term" value="P:intracellular signal transduction"/>
    <property type="evidence" value="ECO:0007669"/>
    <property type="project" value="InterPro"/>
</dbReference>
<dbReference type="AlphaFoldDB" id="A0A0E4FV11"/>
<sequence>MSAILAADIAGYSRLMHNDEEATHAKLAALLADAVEPAIAERGGRIVKNTGDGFLAEFPSAVEAVRAAIQFQTRVRELTVGYAEDRRILFRVGINIGDVIVEPHDIFGDGVNIAARLEGIAEPGGICLSSSAYDQVRGKVAVEFADLGEQSLKNIARPVRAYAVVWDGFIRGTTTEGAMPSTPPPTHLSIVVLPFANIGGDPEQDYFADGVTESLTTDLSRIRDSFVIASTTALTFKGMAVDVKKVGRELNVRYVLEGSVQRGSNRLRVNVQLIDAKTGNHLWAERFDKPVADLFDMQDEIVSRLANTLDAQLIAAEARLAQRSPHPDAMDLYFQGIACLHEGLTNEHLAQARGFFERALALDPDCVEALVGSAIVDFNRGANFSIDDRAALLAAAEGALIKALSLAPQYAPAHMYLGAVHIFTARAAQGIAECEHALSLDRNLANAHGWIGLAKYFLARAEETEAHVHEALRLSPRDIWVYRWMLFVGCANVQLNADAEAVAWLRQSIEANRNFPLAHFHLAAALALLEWLDEARAAAQVGLASIQGSPSAASNAMLRVTIRLT</sequence>
<dbReference type="Proteomes" id="UP000063308">
    <property type="component" value="Chromosome"/>
</dbReference>
<dbReference type="CDD" id="cd07302">
    <property type="entry name" value="CHD"/>
    <property type="match status" value="1"/>
</dbReference>
<evidence type="ECO:0000313" key="2">
    <source>
        <dbReference type="EMBL" id="BAR58409.1"/>
    </source>
</evidence>
<dbReference type="InterPro" id="IPR029787">
    <property type="entry name" value="Nucleotide_cyclase"/>
</dbReference>
<feature type="domain" description="Guanylate cyclase" evidence="1">
    <location>
        <begin position="3"/>
        <end position="118"/>
    </location>
</feature>
<protein>
    <submittedName>
        <fullName evidence="2">Putative adenylate cyclase</fullName>
    </submittedName>
</protein>